<dbReference type="GO" id="GO:0006508">
    <property type="term" value="P:proteolysis"/>
    <property type="evidence" value="ECO:0007669"/>
    <property type="project" value="InterPro"/>
</dbReference>
<dbReference type="Proteomes" id="UP000293952">
    <property type="component" value="Unassembled WGS sequence"/>
</dbReference>
<dbReference type="InterPro" id="IPR029058">
    <property type="entry name" value="AB_hydrolase_fold"/>
</dbReference>
<dbReference type="Gene3D" id="3.40.50.1820">
    <property type="entry name" value="alpha/beta hydrolase"/>
    <property type="match status" value="1"/>
</dbReference>
<dbReference type="EMBL" id="SETE01000002">
    <property type="protein sequence ID" value="RYM34975.1"/>
    <property type="molecule type" value="Genomic_DNA"/>
</dbReference>
<dbReference type="GO" id="GO:0016020">
    <property type="term" value="C:membrane"/>
    <property type="evidence" value="ECO:0007669"/>
    <property type="project" value="TreeGrafter"/>
</dbReference>
<evidence type="ECO:0000256" key="1">
    <source>
        <dbReference type="ARBA" id="ARBA00010088"/>
    </source>
</evidence>
<comment type="caution">
    <text evidence="4">The sequence shown here is derived from an EMBL/GenBank/DDBJ whole genome shotgun (WGS) entry which is preliminary data.</text>
</comment>
<dbReference type="PANTHER" id="PTHR43798">
    <property type="entry name" value="MONOACYLGLYCEROL LIPASE"/>
    <property type="match status" value="1"/>
</dbReference>
<proteinExistence type="inferred from homology"/>
<evidence type="ECO:0000259" key="3">
    <source>
        <dbReference type="Pfam" id="PF00561"/>
    </source>
</evidence>
<reference evidence="4 5" key="1">
    <citation type="submission" date="2019-02" db="EMBL/GenBank/DDBJ databases">
        <title>Genome sequence of the sea-ice species Brumimicrobium glaciale.</title>
        <authorList>
            <person name="Bowman J.P."/>
        </authorList>
    </citation>
    <scope>NUCLEOTIDE SEQUENCE [LARGE SCALE GENOMIC DNA]</scope>
    <source>
        <strain evidence="4 5">IC156</strain>
    </source>
</reference>
<evidence type="ECO:0000313" key="5">
    <source>
        <dbReference type="Proteomes" id="UP000293952"/>
    </source>
</evidence>
<dbReference type="InterPro" id="IPR000073">
    <property type="entry name" value="AB_hydrolase_1"/>
</dbReference>
<dbReference type="PANTHER" id="PTHR43798:SF33">
    <property type="entry name" value="HYDROLASE, PUTATIVE (AFU_ORTHOLOGUE AFUA_2G14860)-RELATED"/>
    <property type="match status" value="1"/>
</dbReference>
<dbReference type="RefSeq" id="WP_130092983.1">
    <property type="nucleotide sequence ID" value="NZ_SETE01000002.1"/>
</dbReference>
<dbReference type="Pfam" id="PF00561">
    <property type="entry name" value="Abhydrolase_1"/>
    <property type="match status" value="1"/>
</dbReference>
<keyword evidence="5" id="KW-1185">Reference proteome</keyword>
<evidence type="ECO:0000313" key="4">
    <source>
        <dbReference type="EMBL" id="RYM34975.1"/>
    </source>
</evidence>
<keyword evidence="2 4" id="KW-0378">Hydrolase</keyword>
<dbReference type="PRINTS" id="PR00793">
    <property type="entry name" value="PROAMNOPTASE"/>
</dbReference>
<dbReference type="InterPro" id="IPR050266">
    <property type="entry name" value="AB_hydrolase_sf"/>
</dbReference>
<dbReference type="SUPFAM" id="SSF53474">
    <property type="entry name" value="alpha/beta-Hydrolases"/>
    <property type="match status" value="1"/>
</dbReference>
<accession>A0A4Q4KNJ5</accession>
<dbReference type="AlphaFoldDB" id="A0A4Q4KNJ5"/>
<feature type="domain" description="AB hydrolase-1" evidence="3">
    <location>
        <begin position="62"/>
        <end position="144"/>
    </location>
</feature>
<sequence length="313" mass="35536">MKNIKKALKYIFSIIGFLLLFSILLGQTDIGNFYQDENGENSFISIGNEKIRFIQKGSGKDILFIHGTPGSIEDWTIMIDKLAKDFRVTAFDRLGHGFSSSNEYTYHLKDNAELAEQLIKELKLESPMIIGHSYGGSVAAYMAVHSEMKNREYLIIDSPFYKVEPNITNRLVSAPILGKGIAFISAFTIGKHEMKKGVLSMFKSPENEKNIDFYIEERQNIWSQPKVIYSNAKEIVNLPEDLKAISGKYKNIDVEMTFITAENAKSTFRKDAENLHSEVQNSKLILISNTGHYIQLEQSGKVLKIINDKMEDE</sequence>
<dbReference type="GO" id="GO:0008233">
    <property type="term" value="F:peptidase activity"/>
    <property type="evidence" value="ECO:0007669"/>
    <property type="project" value="InterPro"/>
</dbReference>
<dbReference type="OrthoDB" id="9773293at2"/>
<name>A0A4Q4KNJ5_9FLAO</name>
<comment type="similarity">
    <text evidence="1">Belongs to the peptidase S33 family.</text>
</comment>
<dbReference type="InterPro" id="IPR002410">
    <property type="entry name" value="Peptidase_S33"/>
</dbReference>
<gene>
    <name evidence="4" type="ORF">ERX46_06265</name>
</gene>
<organism evidence="4 5">
    <name type="scientific">Brumimicrobium glaciale</name>
    <dbReference type="NCBI Taxonomy" id="200475"/>
    <lineage>
        <taxon>Bacteria</taxon>
        <taxon>Pseudomonadati</taxon>
        <taxon>Bacteroidota</taxon>
        <taxon>Flavobacteriia</taxon>
        <taxon>Flavobacteriales</taxon>
        <taxon>Crocinitomicaceae</taxon>
        <taxon>Brumimicrobium</taxon>
    </lineage>
</organism>
<protein>
    <submittedName>
        <fullName evidence="4">Alpha/beta hydrolase</fullName>
    </submittedName>
</protein>
<evidence type="ECO:0000256" key="2">
    <source>
        <dbReference type="ARBA" id="ARBA00022801"/>
    </source>
</evidence>